<dbReference type="EMBL" id="CP060717">
    <property type="protein sequence ID" value="QNN64404.1"/>
    <property type="molecule type" value="Genomic_DNA"/>
</dbReference>
<organism evidence="3 4">
    <name type="scientific">Sphingomonas rhizophila</name>
    <dbReference type="NCBI Taxonomy" id="2071607"/>
    <lineage>
        <taxon>Bacteria</taxon>
        <taxon>Pseudomonadati</taxon>
        <taxon>Pseudomonadota</taxon>
        <taxon>Alphaproteobacteria</taxon>
        <taxon>Sphingomonadales</taxon>
        <taxon>Sphingomonadaceae</taxon>
        <taxon>Sphingomonas</taxon>
    </lineage>
</organism>
<proteinExistence type="predicted"/>
<keyword evidence="4" id="KW-1185">Reference proteome</keyword>
<sequence>MRSLPLALTALLATASITPAAADTLIDNANGLQVTANGQLQRFTGVLIGNDGRVIRLYAKGEVRPKNVAYRLDAKGRAMLPGLIDAHGHVIGLGLAALDLDLTGTRSLAELQNRLRAYAAATTTPRWIRGRGWNQELWADKRFPTTADLDAAVSDRPVWLERVDGHAAVGNSLALREAGITAKTKAPAGGRIENGMFVDAARELVEKHIPPTQPKQLDRALLKAQEIMLSQGLTAAADMGTTAEDWNTMRRLGDSGRLQVRVLSYALGVDNLVSIAGPAPTQWLYDGKLKMGGVKLYADGALGSRGAYLKAPYSDMPSTRGLPLLDDAKLKNLASRAAMDGFQVAVHAIGDAANAQVIGAIEELAATYKGDRRWRIEHAQVLDPADIPRLAKTGIIASMQPTHQTSDRTMAEARLGEARLAGAYAWQTIVRSGARMALGSDFPVESPNPFPGLSAAISRQGLDGQPPGGWRPQDRLTLEQALAGFTRDAAYAGFAEDRIGSLDPGHYADFIFVDRDIETASAAEVARMQVLETWVAGKRVYQRPASAPATPAHER</sequence>
<dbReference type="PANTHER" id="PTHR22642:SF2">
    <property type="entry name" value="PROTEIN LONG AFTER FAR-RED 3"/>
    <property type="match status" value="1"/>
</dbReference>
<dbReference type="AlphaFoldDB" id="A0A7G9S979"/>
<reference evidence="3 4" key="1">
    <citation type="submission" date="2020-08" db="EMBL/GenBank/DDBJ databases">
        <title>Genome sequence of Sphingomonas rhizophila KACC 19189T.</title>
        <authorList>
            <person name="Hyun D.-W."/>
            <person name="Bae J.-W."/>
        </authorList>
    </citation>
    <scope>NUCLEOTIDE SEQUENCE [LARGE SCALE GENOMIC DNA]</scope>
    <source>
        <strain evidence="3 4">KACC 19189</strain>
    </source>
</reference>
<dbReference type="SUPFAM" id="SSF51338">
    <property type="entry name" value="Composite domain of metallo-dependent hydrolases"/>
    <property type="match status" value="1"/>
</dbReference>
<dbReference type="CDD" id="cd01300">
    <property type="entry name" value="YtcJ_like"/>
    <property type="match status" value="1"/>
</dbReference>
<dbReference type="Proteomes" id="UP000515955">
    <property type="component" value="Chromosome"/>
</dbReference>
<dbReference type="InterPro" id="IPR032466">
    <property type="entry name" value="Metal_Hydrolase"/>
</dbReference>
<dbReference type="InterPro" id="IPR011059">
    <property type="entry name" value="Metal-dep_hydrolase_composite"/>
</dbReference>
<dbReference type="GO" id="GO:0016810">
    <property type="term" value="F:hydrolase activity, acting on carbon-nitrogen (but not peptide) bonds"/>
    <property type="evidence" value="ECO:0007669"/>
    <property type="project" value="InterPro"/>
</dbReference>
<dbReference type="Gene3D" id="3.10.310.70">
    <property type="match status" value="1"/>
</dbReference>
<dbReference type="RefSeq" id="WP_187541404.1">
    <property type="nucleotide sequence ID" value="NZ_CP060717.1"/>
</dbReference>
<evidence type="ECO:0000313" key="4">
    <source>
        <dbReference type="Proteomes" id="UP000515955"/>
    </source>
</evidence>
<evidence type="ECO:0000259" key="2">
    <source>
        <dbReference type="Pfam" id="PF07969"/>
    </source>
</evidence>
<dbReference type="KEGG" id="srhi:H9L12_08685"/>
<name>A0A7G9S979_9SPHN</name>
<feature type="signal peptide" evidence="1">
    <location>
        <begin position="1"/>
        <end position="21"/>
    </location>
</feature>
<gene>
    <name evidence="3" type="ORF">H9L12_08685</name>
</gene>
<dbReference type="Pfam" id="PF07969">
    <property type="entry name" value="Amidohydro_3"/>
    <property type="match status" value="1"/>
</dbReference>
<feature type="domain" description="Amidohydrolase 3" evidence="2">
    <location>
        <begin position="73"/>
        <end position="541"/>
    </location>
</feature>
<dbReference type="InterPro" id="IPR033932">
    <property type="entry name" value="YtcJ-like"/>
</dbReference>
<dbReference type="PANTHER" id="PTHR22642">
    <property type="entry name" value="IMIDAZOLONEPROPIONASE"/>
    <property type="match status" value="1"/>
</dbReference>
<dbReference type="SUPFAM" id="SSF51556">
    <property type="entry name" value="Metallo-dependent hydrolases"/>
    <property type="match status" value="1"/>
</dbReference>
<accession>A0A7G9S979</accession>
<dbReference type="InterPro" id="IPR013108">
    <property type="entry name" value="Amidohydro_3"/>
</dbReference>
<evidence type="ECO:0000256" key="1">
    <source>
        <dbReference type="SAM" id="SignalP"/>
    </source>
</evidence>
<feature type="chain" id="PRO_5029010620" evidence="1">
    <location>
        <begin position="22"/>
        <end position="555"/>
    </location>
</feature>
<protein>
    <submittedName>
        <fullName evidence="3">Amidohydrolase</fullName>
    </submittedName>
</protein>
<evidence type="ECO:0000313" key="3">
    <source>
        <dbReference type="EMBL" id="QNN64404.1"/>
    </source>
</evidence>
<keyword evidence="3" id="KW-0378">Hydrolase</keyword>
<dbReference type="Gene3D" id="2.30.40.10">
    <property type="entry name" value="Urease, subunit C, domain 1"/>
    <property type="match status" value="1"/>
</dbReference>
<keyword evidence="1" id="KW-0732">Signal</keyword>
<dbReference type="Gene3D" id="3.20.20.140">
    <property type="entry name" value="Metal-dependent hydrolases"/>
    <property type="match status" value="1"/>
</dbReference>